<sequence>MRFGFLPSIFTTSIHISTCFSPPCDSTLSSLRFGFLPSIFTTSIHISTCFSPPCDSTLSSLRKARVADLIPISRKFIGLMISYFLAFRASVPMLKHCINGLSTSTNYTSFVKRGT</sequence>
<keyword evidence="1" id="KW-1185">Reference proteome</keyword>
<gene>
    <name evidence="2" type="primary">LOC111460584</name>
</gene>
<dbReference type="GeneID" id="111460584"/>
<proteinExistence type="predicted"/>
<dbReference type="KEGG" id="cmos:111460584"/>
<name>A0A6J1H8C0_CUCMO</name>
<dbReference type="Proteomes" id="UP000504609">
    <property type="component" value="Unplaced"/>
</dbReference>
<organism evidence="1 2">
    <name type="scientific">Cucurbita moschata</name>
    <name type="common">Winter crookneck squash</name>
    <name type="synonym">Cucurbita pepo var. moschata</name>
    <dbReference type="NCBI Taxonomy" id="3662"/>
    <lineage>
        <taxon>Eukaryota</taxon>
        <taxon>Viridiplantae</taxon>
        <taxon>Streptophyta</taxon>
        <taxon>Embryophyta</taxon>
        <taxon>Tracheophyta</taxon>
        <taxon>Spermatophyta</taxon>
        <taxon>Magnoliopsida</taxon>
        <taxon>eudicotyledons</taxon>
        <taxon>Gunneridae</taxon>
        <taxon>Pentapetalae</taxon>
        <taxon>rosids</taxon>
        <taxon>fabids</taxon>
        <taxon>Cucurbitales</taxon>
        <taxon>Cucurbitaceae</taxon>
        <taxon>Cucurbiteae</taxon>
        <taxon>Cucurbita</taxon>
    </lineage>
</organism>
<evidence type="ECO:0000313" key="2">
    <source>
        <dbReference type="RefSeq" id="XP_022959534.1"/>
    </source>
</evidence>
<reference evidence="2" key="1">
    <citation type="submission" date="2025-08" db="UniProtKB">
        <authorList>
            <consortium name="RefSeq"/>
        </authorList>
    </citation>
    <scope>IDENTIFICATION</scope>
    <source>
        <tissue evidence="2">Young leaves</tissue>
    </source>
</reference>
<evidence type="ECO:0000313" key="1">
    <source>
        <dbReference type="Proteomes" id="UP000504609"/>
    </source>
</evidence>
<protein>
    <submittedName>
        <fullName evidence="2">Uncharacterized protein LOC111460584</fullName>
    </submittedName>
</protein>
<accession>A0A6J1H8C0</accession>
<dbReference type="AlphaFoldDB" id="A0A6J1H8C0"/>
<dbReference type="RefSeq" id="XP_022959534.1">
    <property type="nucleotide sequence ID" value="XM_023103766.1"/>
</dbReference>